<protein>
    <recommendedName>
        <fullName evidence="2">Deoxyguanosinetriphosphate triphosphohydrolase-like protein</fullName>
    </recommendedName>
</protein>
<dbReference type="InterPro" id="IPR026875">
    <property type="entry name" value="PHydrolase_assoc_dom"/>
</dbReference>
<organism evidence="4 5">
    <name type="scientific">candidate division GN15 bacterium</name>
    <dbReference type="NCBI Taxonomy" id="2072418"/>
    <lineage>
        <taxon>Bacteria</taxon>
        <taxon>candidate division GN15</taxon>
    </lineage>
</organism>
<dbReference type="Proteomes" id="UP000250918">
    <property type="component" value="Unassembled WGS sequence"/>
</dbReference>
<sequence>MVLDNREAIERREAAILAPYAAHAARTLGRTYPQTEHPFRTAFQRDRDRVIHSTAFRRMEFKTQVFLPHEGDHFRTRLTHTIEVAQISRTLARALRLNEDLAEAIALVHDLGHTPFGHAGEDVLHDLLRECGGFNHNNQSLRVVDYLEQRYSEHPGLNLTFEVREGIAKHETKTKIIRPEFAAHVFPTLEASLVDLADEIAYNAHDVDDGLRAKMITLDDLKTLSIVKGSGVWGQGSGATKPISDEGKQNDLVRYLVNTMATDVLMETSRRIESLLITELEDVYQSSERLCGYSTDIAEQVQELKSFLRQRIYRHERLLAMTRRAREIIETLFARFDKFPEKMPKRYQAMLQSERKELVIADYIAGMTDRYAERLLEST</sequence>
<dbReference type="SMART" id="SM00471">
    <property type="entry name" value="HDc"/>
    <property type="match status" value="1"/>
</dbReference>
<dbReference type="AlphaFoldDB" id="A0A855X7L2"/>
<dbReference type="PROSITE" id="PS51831">
    <property type="entry name" value="HD"/>
    <property type="match status" value="1"/>
</dbReference>
<dbReference type="HAMAP" id="MF_01212">
    <property type="entry name" value="dGTPase_type2"/>
    <property type="match status" value="1"/>
</dbReference>
<dbReference type="Pfam" id="PF01966">
    <property type="entry name" value="HD"/>
    <property type="match status" value="1"/>
</dbReference>
<dbReference type="FunFam" id="1.10.3210.10:FF:000024">
    <property type="entry name" value="Deoxyguanosinetriphosphate triphosphohydrolase-like protein"/>
    <property type="match status" value="1"/>
</dbReference>
<dbReference type="NCBIfam" id="NF002326">
    <property type="entry name" value="PRK01286.1-1"/>
    <property type="match status" value="1"/>
</dbReference>
<keyword evidence="1 2" id="KW-0378">Hydrolase</keyword>
<dbReference type="InterPro" id="IPR023023">
    <property type="entry name" value="dNTPase_2"/>
</dbReference>
<evidence type="ECO:0000313" key="4">
    <source>
        <dbReference type="EMBL" id="PWB73795.1"/>
    </source>
</evidence>
<evidence type="ECO:0000256" key="2">
    <source>
        <dbReference type="HAMAP-Rule" id="MF_01212"/>
    </source>
</evidence>
<evidence type="ECO:0000313" key="5">
    <source>
        <dbReference type="Proteomes" id="UP000250918"/>
    </source>
</evidence>
<reference evidence="4 5" key="1">
    <citation type="journal article" date="2018" name="ISME J.">
        <title>A methanotrophic archaeon couples anaerobic oxidation of methane to Fe(III) reduction.</title>
        <authorList>
            <person name="Cai C."/>
            <person name="Leu A.O."/>
            <person name="Xie G.J."/>
            <person name="Guo J."/>
            <person name="Feng Y."/>
            <person name="Zhao J.X."/>
            <person name="Tyson G.W."/>
            <person name="Yuan Z."/>
            <person name="Hu S."/>
        </authorList>
    </citation>
    <scope>NUCLEOTIDE SEQUENCE [LARGE SCALE GENOMIC DNA]</scope>
    <source>
        <strain evidence="4">FeB_12</strain>
    </source>
</reference>
<evidence type="ECO:0000256" key="1">
    <source>
        <dbReference type="ARBA" id="ARBA00022801"/>
    </source>
</evidence>
<dbReference type="InterPro" id="IPR050135">
    <property type="entry name" value="dGTPase-like"/>
</dbReference>
<dbReference type="PANTHER" id="PTHR11373:SF43">
    <property type="entry name" value="DEOXYGUANOSINETRIPHOSPHATE TRIPHOSPHOHYDROLASE-LIKE PROTEIN"/>
    <property type="match status" value="1"/>
</dbReference>
<dbReference type="SUPFAM" id="SSF109604">
    <property type="entry name" value="HD-domain/PDEase-like"/>
    <property type="match status" value="1"/>
</dbReference>
<name>A0A855X7L2_9BACT</name>
<dbReference type="CDD" id="cd00077">
    <property type="entry name" value="HDc"/>
    <property type="match status" value="1"/>
</dbReference>
<comment type="similarity">
    <text evidence="2">Belongs to the dGTPase family. Type 2 subfamily.</text>
</comment>
<dbReference type="PANTHER" id="PTHR11373">
    <property type="entry name" value="DEOXYNUCLEOSIDE TRIPHOSPHATE TRIPHOSPHOHYDROLASE"/>
    <property type="match status" value="1"/>
</dbReference>
<accession>A0A855X7L2</accession>
<dbReference type="Pfam" id="PF13286">
    <property type="entry name" value="HD_assoc"/>
    <property type="match status" value="1"/>
</dbReference>
<dbReference type="InterPro" id="IPR003607">
    <property type="entry name" value="HD/PDEase_dom"/>
</dbReference>
<dbReference type="EMBL" id="PQAP01000048">
    <property type="protein sequence ID" value="PWB73795.1"/>
    <property type="molecule type" value="Genomic_DNA"/>
</dbReference>
<dbReference type="GO" id="GO:0008832">
    <property type="term" value="F:dGTPase activity"/>
    <property type="evidence" value="ECO:0007669"/>
    <property type="project" value="TreeGrafter"/>
</dbReference>
<dbReference type="NCBIfam" id="TIGR01353">
    <property type="entry name" value="dGTP_triPase"/>
    <property type="match status" value="1"/>
</dbReference>
<proteinExistence type="inferred from homology"/>
<feature type="domain" description="HD" evidence="3">
    <location>
        <begin position="77"/>
        <end position="203"/>
    </location>
</feature>
<dbReference type="InterPro" id="IPR006674">
    <property type="entry name" value="HD_domain"/>
</dbReference>
<evidence type="ECO:0000259" key="3">
    <source>
        <dbReference type="PROSITE" id="PS51831"/>
    </source>
</evidence>
<dbReference type="GO" id="GO:0006203">
    <property type="term" value="P:dGTP catabolic process"/>
    <property type="evidence" value="ECO:0007669"/>
    <property type="project" value="TreeGrafter"/>
</dbReference>
<dbReference type="Gene3D" id="1.10.3210.10">
    <property type="entry name" value="Hypothetical protein af1432"/>
    <property type="match status" value="1"/>
</dbReference>
<gene>
    <name evidence="4" type="ORF">C3F09_04850</name>
</gene>
<dbReference type="InterPro" id="IPR006261">
    <property type="entry name" value="dGTPase"/>
</dbReference>
<comment type="caution">
    <text evidence="4">The sequence shown here is derived from an EMBL/GenBank/DDBJ whole genome shotgun (WGS) entry which is preliminary data.</text>
</comment>